<dbReference type="AlphaFoldDB" id="A0A9D2HMW1"/>
<evidence type="ECO:0000313" key="2">
    <source>
        <dbReference type="Proteomes" id="UP000823821"/>
    </source>
</evidence>
<reference evidence="1" key="1">
    <citation type="journal article" date="2021" name="PeerJ">
        <title>Extensive microbial diversity within the chicken gut microbiome revealed by metagenomics and culture.</title>
        <authorList>
            <person name="Gilroy R."/>
            <person name="Ravi A."/>
            <person name="Getino M."/>
            <person name="Pursley I."/>
            <person name="Horton D.L."/>
            <person name="Alikhan N.F."/>
            <person name="Baker D."/>
            <person name="Gharbi K."/>
            <person name="Hall N."/>
            <person name="Watson M."/>
            <person name="Adriaenssens E.M."/>
            <person name="Foster-Nyarko E."/>
            <person name="Jarju S."/>
            <person name="Secka A."/>
            <person name="Antonio M."/>
            <person name="Oren A."/>
            <person name="Chaudhuri R.R."/>
            <person name="La Ragione R."/>
            <person name="Hildebrand F."/>
            <person name="Pallen M.J."/>
        </authorList>
    </citation>
    <scope>NUCLEOTIDE SEQUENCE</scope>
    <source>
        <strain evidence="1">5032</strain>
    </source>
</reference>
<proteinExistence type="predicted"/>
<protein>
    <submittedName>
        <fullName evidence="1">Uncharacterized protein</fullName>
    </submittedName>
</protein>
<name>A0A9D2HMW1_9BACT</name>
<organism evidence="1 2">
    <name type="scientific">Candidatus Desulfovibrio intestinavium</name>
    <dbReference type="NCBI Taxonomy" id="2838534"/>
    <lineage>
        <taxon>Bacteria</taxon>
        <taxon>Pseudomonadati</taxon>
        <taxon>Thermodesulfobacteriota</taxon>
        <taxon>Desulfovibrionia</taxon>
        <taxon>Desulfovibrionales</taxon>
        <taxon>Desulfovibrionaceae</taxon>
        <taxon>Desulfovibrio</taxon>
    </lineage>
</organism>
<dbReference type="EMBL" id="DWZD01000019">
    <property type="protein sequence ID" value="HJA78578.1"/>
    <property type="molecule type" value="Genomic_DNA"/>
</dbReference>
<sequence length="125" mass="13798">MPTPPLAALRQWLEQRHAAVMAAEGRALACLDRGDLPGHADGMHEKARLLAALREESAPLLAALPPDMDAAERERLRHRLHCFSASAHNALRLDSLFYMSALLYPEDHKPGQPDDLQAFIATLTD</sequence>
<accession>A0A9D2HMW1</accession>
<comment type="caution">
    <text evidence="1">The sequence shown here is derived from an EMBL/GenBank/DDBJ whole genome shotgun (WGS) entry which is preliminary data.</text>
</comment>
<dbReference type="Proteomes" id="UP000823821">
    <property type="component" value="Unassembled WGS sequence"/>
</dbReference>
<evidence type="ECO:0000313" key="1">
    <source>
        <dbReference type="EMBL" id="HJA78578.1"/>
    </source>
</evidence>
<gene>
    <name evidence="1" type="ORF">H9784_03255</name>
</gene>
<reference evidence="1" key="2">
    <citation type="submission" date="2021-04" db="EMBL/GenBank/DDBJ databases">
        <authorList>
            <person name="Gilroy R."/>
        </authorList>
    </citation>
    <scope>NUCLEOTIDE SEQUENCE</scope>
    <source>
        <strain evidence="1">5032</strain>
    </source>
</reference>